<accession>L9XBG1</accession>
<dbReference type="CDD" id="cd21149">
    <property type="entry name" value="PUA_archaeosine_TGT"/>
    <property type="match status" value="1"/>
</dbReference>
<dbReference type="SUPFAM" id="SSF88697">
    <property type="entry name" value="PUA domain-like"/>
    <property type="match status" value="1"/>
</dbReference>
<comment type="caution">
    <text evidence="3">The sequence shown here is derived from an EMBL/GenBank/DDBJ whole genome shotgun (WGS) entry which is preliminary data.</text>
</comment>
<organism evidence="3 4">
    <name type="scientific">Natronolimnohabitans innermongolicus JCM 12255</name>
    <dbReference type="NCBI Taxonomy" id="1227499"/>
    <lineage>
        <taxon>Archaea</taxon>
        <taxon>Methanobacteriati</taxon>
        <taxon>Methanobacteriota</taxon>
        <taxon>Stenosarchaea group</taxon>
        <taxon>Halobacteria</taxon>
        <taxon>Halobacteriales</taxon>
        <taxon>Natrialbaceae</taxon>
        <taxon>Natronolimnohabitans</taxon>
    </lineage>
</organism>
<dbReference type="eggNOG" id="arCOG00991">
    <property type="taxonomic scope" value="Archaea"/>
</dbReference>
<proteinExistence type="predicted"/>
<dbReference type="Gene3D" id="3.10.450.90">
    <property type="entry name" value="ArcTGT, C2 domain"/>
    <property type="match status" value="1"/>
</dbReference>
<dbReference type="PATRIC" id="fig|1227499.3.peg.1084"/>
<sequence length="213" mass="22502">MSVDRRETAVEVEGLSTGRAKGRAMSDAGDANGDGSRGETESADGERTASDSGRTNTGQAGLPQLRVIADYQFGAGAGEALFPSGESLRVKRTTSGRPEQIHADAGRIVSFGTDGRFTLGLEGGRRLHDVLSHPAYRVVVDDESEPFVRDEKNVFAKFVLEAGEEIRPGDEVLVVHERGELIAVGTAQLAAEAIADFETGMAVNVREGASAEN</sequence>
<dbReference type="InterPro" id="IPR002478">
    <property type="entry name" value="PUA"/>
</dbReference>
<evidence type="ECO:0000313" key="4">
    <source>
        <dbReference type="Proteomes" id="UP000011602"/>
    </source>
</evidence>
<dbReference type="InterPro" id="IPR015947">
    <property type="entry name" value="PUA-like_sf"/>
</dbReference>
<dbReference type="InterPro" id="IPR038250">
    <property type="entry name" value="TGT_C2_sf"/>
</dbReference>
<dbReference type="NCBIfam" id="TIGR00451">
    <property type="entry name" value="unchar_dom_2"/>
    <property type="match status" value="1"/>
</dbReference>
<dbReference type="InterPro" id="IPR029402">
    <property type="entry name" value="TGT_C2"/>
</dbReference>
<dbReference type="Proteomes" id="UP000011602">
    <property type="component" value="Unassembled WGS sequence"/>
</dbReference>
<gene>
    <name evidence="3" type="ORF">C493_05325</name>
</gene>
<dbReference type="STRING" id="1227499.C493_05325"/>
<dbReference type="PROSITE" id="PS50890">
    <property type="entry name" value="PUA"/>
    <property type="match status" value="1"/>
</dbReference>
<dbReference type="InterPro" id="IPR036974">
    <property type="entry name" value="PUA_sf"/>
</dbReference>
<name>L9XBG1_9EURY</name>
<dbReference type="InterPro" id="IPR004521">
    <property type="entry name" value="Uncharacterised_CHP00451"/>
</dbReference>
<dbReference type="AlphaFoldDB" id="L9XBG1"/>
<feature type="compositionally biased region" description="Polar residues" evidence="1">
    <location>
        <begin position="50"/>
        <end position="59"/>
    </location>
</feature>
<dbReference type="GO" id="GO:0003723">
    <property type="term" value="F:RNA binding"/>
    <property type="evidence" value="ECO:0007669"/>
    <property type="project" value="InterPro"/>
</dbReference>
<evidence type="ECO:0000256" key="1">
    <source>
        <dbReference type="SAM" id="MobiDB-lite"/>
    </source>
</evidence>
<feature type="compositionally biased region" description="Basic and acidic residues" evidence="1">
    <location>
        <begin position="36"/>
        <end position="49"/>
    </location>
</feature>
<evidence type="ECO:0000313" key="3">
    <source>
        <dbReference type="EMBL" id="ELY59045.1"/>
    </source>
</evidence>
<feature type="region of interest" description="Disordered" evidence="1">
    <location>
        <begin position="1"/>
        <end position="61"/>
    </location>
</feature>
<feature type="domain" description="PUA" evidence="2">
    <location>
        <begin position="136"/>
        <end position="210"/>
    </location>
</feature>
<dbReference type="EMBL" id="AOHZ01000030">
    <property type="protein sequence ID" value="ELY59045.1"/>
    <property type="molecule type" value="Genomic_DNA"/>
</dbReference>
<dbReference type="Pfam" id="PF01472">
    <property type="entry name" value="PUA"/>
    <property type="match status" value="1"/>
</dbReference>
<dbReference type="SMART" id="SM00359">
    <property type="entry name" value="PUA"/>
    <property type="match status" value="1"/>
</dbReference>
<dbReference type="Gene3D" id="2.30.130.10">
    <property type="entry name" value="PUA domain"/>
    <property type="match status" value="1"/>
</dbReference>
<protein>
    <submittedName>
        <fullName evidence="3">PUA domain containing protein</fullName>
    </submittedName>
</protein>
<reference evidence="3 4" key="1">
    <citation type="journal article" date="2014" name="PLoS Genet.">
        <title>Phylogenetically driven sequencing of extremely halophilic archaea reveals strategies for static and dynamic osmo-response.</title>
        <authorList>
            <person name="Becker E.A."/>
            <person name="Seitzer P.M."/>
            <person name="Tritt A."/>
            <person name="Larsen D."/>
            <person name="Krusor M."/>
            <person name="Yao A.I."/>
            <person name="Wu D."/>
            <person name="Madern D."/>
            <person name="Eisen J.A."/>
            <person name="Darling A.E."/>
            <person name="Facciotti M.T."/>
        </authorList>
    </citation>
    <scope>NUCLEOTIDE SEQUENCE [LARGE SCALE GENOMIC DNA]</scope>
    <source>
        <strain evidence="3 4">JCM 12255</strain>
    </source>
</reference>
<evidence type="ECO:0000259" key="2">
    <source>
        <dbReference type="SMART" id="SM00359"/>
    </source>
</evidence>
<keyword evidence="4" id="KW-1185">Reference proteome</keyword>
<dbReference type="SUPFAM" id="SSF88802">
    <property type="entry name" value="Pre-PUA domain"/>
    <property type="match status" value="1"/>
</dbReference>
<dbReference type="Pfam" id="PF14810">
    <property type="entry name" value="TGT_C2"/>
    <property type="match status" value="1"/>
</dbReference>